<sequence>MLFSKSILLSMAAALAVAAPTETEVNLYARDSCVFTSADKAIADKKSCSTITLKNIAVPAGKTLDLSNLNKGTTVIFDGTTTFGYKEWTGPLIKVSGDTITVKQTSGAKIDCAGSRWWDSKGGNGGKKKPKFFAAHGLKNSKIEGLKVYNTPVQAFSISGSEQLALNNILLDNKAGDSQGGHNTDAFDVGGSSDITIDGAIVYNQDDCIAVNSGNRIKFLNGYCSGGHGLSIGSVGGRSNNIVDDVLIKNSQVVNSDNGVRIKTVYGATGKVNNVRFEDITLDKIVKKGLIVQQDYENGSPTGNPTNGVSVTNITFKNVKGNVLAKGINYYLLCGKGSCSNWTWSNVKIIGGKTSDGCKNYPSNATCKN</sequence>
<dbReference type="CAZy" id="GH28">
    <property type="family name" value="Glycoside Hydrolase Family 28"/>
</dbReference>
<keyword evidence="7 11" id="KW-0326">Glycosidase</keyword>
<dbReference type="InterPro" id="IPR000743">
    <property type="entry name" value="Glyco_hydro_28"/>
</dbReference>
<evidence type="ECO:0000256" key="7">
    <source>
        <dbReference type="ARBA" id="ARBA00023295"/>
    </source>
</evidence>
<feature type="active site" evidence="10">
    <location>
        <position position="228"/>
    </location>
</feature>
<dbReference type="Gene3D" id="2.160.20.10">
    <property type="entry name" value="Single-stranded right-handed beta-helix, Pectin lyase-like"/>
    <property type="match status" value="1"/>
</dbReference>
<dbReference type="SUPFAM" id="SSF51126">
    <property type="entry name" value="Pectin lyase-like"/>
    <property type="match status" value="1"/>
</dbReference>
<protein>
    <recommendedName>
        <fullName evidence="2">endo-polygalacturonase</fullName>
        <ecNumber evidence="2">3.2.1.15</ecNumber>
    </recommendedName>
</protein>
<gene>
    <name evidence="13" type="primary">S63pg1</name>
</gene>
<keyword evidence="3 12" id="KW-0732">Signal</keyword>
<evidence type="ECO:0000256" key="10">
    <source>
        <dbReference type="PROSITE-ProRule" id="PRU10052"/>
    </source>
</evidence>
<dbReference type="GO" id="GO:0005576">
    <property type="term" value="C:extracellular region"/>
    <property type="evidence" value="ECO:0007669"/>
    <property type="project" value="TreeGrafter"/>
</dbReference>
<keyword evidence="5 11" id="KW-0378">Hydrolase</keyword>
<dbReference type="InterPro" id="IPR011050">
    <property type="entry name" value="Pectin_lyase_fold/virulence"/>
</dbReference>
<evidence type="ECO:0000256" key="3">
    <source>
        <dbReference type="ARBA" id="ARBA00022729"/>
    </source>
</evidence>
<dbReference type="InterPro" id="IPR006626">
    <property type="entry name" value="PbH1"/>
</dbReference>
<dbReference type="PANTHER" id="PTHR31884:SF13">
    <property type="entry name" value="ENDOPOLYGALACTURONASE B"/>
    <property type="match status" value="1"/>
</dbReference>
<evidence type="ECO:0000256" key="4">
    <source>
        <dbReference type="ARBA" id="ARBA00022737"/>
    </source>
</evidence>
<dbReference type="PROSITE" id="PS00502">
    <property type="entry name" value="POLYGALACTURONASE"/>
    <property type="match status" value="1"/>
</dbReference>
<proteinExistence type="inferred from homology"/>
<accession>Q96WQ0</accession>
<dbReference type="AlphaFoldDB" id="Q96WQ0"/>
<keyword evidence="4" id="KW-0677">Repeat</keyword>
<evidence type="ECO:0000256" key="1">
    <source>
        <dbReference type="ARBA" id="ARBA00008834"/>
    </source>
</evidence>
<dbReference type="FunFam" id="2.160.20.10:FF:000002">
    <property type="entry name" value="Endopolygalacturonase D"/>
    <property type="match status" value="1"/>
</dbReference>
<keyword evidence="8" id="KW-0961">Cell wall biogenesis/degradation</keyword>
<evidence type="ECO:0000256" key="11">
    <source>
        <dbReference type="RuleBase" id="RU361169"/>
    </source>
</evidence>
<comment type="catalytic activity">
    <reaction evidence="9">
        <text>(1,4-alpha-D-galacturonosyl)n+m + H2O = (1,4-alpha-D-galacturonosyl)n + (1,4-alpha-D-galacturonosyl)m.</text>
        <dbReference type="EC" id="3.2.1.15"/>
    </reaction>
</comment>
<dbReference type="GO" id="GO:0071555">
    <property type="term" value="P:cell wall organization"/>
    <property type="evidence" value="ECO:0007669"/>
    <property type="project" value="UniProtKB-KW"/>
</dbReference>
<evidence type="ECO:0000256" key="9">
    <source>
        <dbReference type="ARBA" id="ARBA00034074"/>
    </source>
</evidence>
<name>Q96WQ0_GEOCN</name>
<evidence type="ECO:0000256" key="12">
    <source>
        <dbReference type="SAM" id="SignalP"/>
    </source>
</evidence>
<dbReference type="InterPro" id="IPR050434">
    <property type="entry name" value="Glycosyl_hydrlase_28"/>
</dbReference>
<dbReference type="SMART" id="SM00710">
    <property type="entry name" value="PbH1"/>
    <property type="match status" value="6"/>
</dbReference>
<evidence type="ECO:0000256" key="8">
    <source>
        <dbReference type="ARBA" id="ARBA00023316"/>
    </source>
</evidence>
<organism evidence="13">
    <name type="scientific">Geotrichum candidum</name>
    <name type="common">Oospora lactis</name>
    <name type="synonym">Dipodascus geotrichum</name>
    <dbReference type="NCBI Taxonomy" id="1173061"/>
    <lineage>
        <taxon>Eukaryota</taxon>
        <taxon>Fungi</taxon>
        <taxon>Dikarya</taxon>
        <taxon>Ascomycota</taxon>
        <taxon>Saccharomycotina</taxon>
        <taxon>Dipodascomycetes</taxon>
        <taxon>Dipodascales</taxon>
        <taxon>Dipodascaceae</taxon>
        <taxon>Geotrichum</taxon>
    </lineage>
</organism>
<comment type="similarity">
    <text evidence="1 11">Belongs to the glycosyl hydrolase 28 family.</text>
</comment>
<dbReference type="EC" id="3.2.1.15" evidence="2"/>
<feature type="chain" id="PRO_5004322586" description="endo-polygalacturonase" evidence="12">
    <location>
        <begin position="19"/>
        <end position="369"/>
    </location>
</feature>
<feature type="signal peptide" evidence="12">
    <location>
        <begin position="1"/>
        <end position="18"/>
    </location>
</feature>
<dbReference type="GO" id="GO:0045490">
    <property type="term" value="P:pectin catabolic process"/>
    <property type="evidence" value="ECO:0007669"/>
    <property type="project" value="TreeGrafter"/>
</dbReference>
<evidence type="ECO:0000256" key="6">
    <source>
        <dbReference type="ARBA" id="ARBA00023157"/>
    </source>
</evidence>
<dbReference type="GO" id="GO:0004650">
    <property type="term" value="F:polygalacturonase activity"/>
    <property type="evidence" value="ECO:0007669"/>
    <property type="project" value="UniProtKB-EC"/>
</dbReference>
<dbReference type="PANTHER" id="PTHR31884">
    <property type="entry name" value="POLYGALACTURONASE"/>
    <property type="match status" value="1"/>
</dbReference>
<evidence type="ECO:0000256" key="2">
    <source>
        <dbReference type="ARBA" id="ARBA00012736"/>
    </source>
</evidence>
<keyword evidence="6" id="KW-1015">Disulfide bond</keyword>
<dbReference type="InterPro" id="IPR012334">
    <property type="entry name" value="Pectin_lyas_fold"/>
</dbReference>
<reference evidence="13" key="1">
    <citation type="journal article" date="2001" name="Mol. Plant Pathol.">
        <title>Comparison of endo-polygalacturonase activities of citrus and non-citrus races of Geotrichum candidum, and cloning and expression of the corresponding genes.</title>
        <authorList>
            <person name="Nakamura M."/>
            <person name="Suprapta D.N."/>
            <person name="Iwai H."/>
            <person name="Arai K."/>
        </authorList>
    </citation>
    <scope>NUCLEOTIDE SEQUENCE</scope>
</reference>
<dbReference type="EMBL" id="AB062511">
    <property type="protein sequence ID" value="BAB61793.1"/>
    <property type="molecule type" value="Genomic_DNA"/>
</dbReference>
<evidence type="ECO:0000256" key="5">
    <source>
        <dbReference type="ARBA" id="ARBA00022801"/>
    </source>
</evidence>
<dbReference type="Pfam" id="PF00295">
    <property type="entry name" value="Glyco_hydro_28"/>
    <property type="match status" value="1"/>
</dbReference>
<dbReference type="SMR" id="Q96WQ0"/>
<evidence type="ECO:0000313" key="13">
    <source>
        <dbReference type="EMBL" id="BAB61793.1"/>
    </source>
</evidence>